<organism evidence="2 3">
    <name type="scientific">Methanosalsum zhilinae (strain DSM 4017 / NBRC 107636 / OCM 62 / WeN5)</name>
    <name type="common">Methanohalophilus zhilinae</name>
    <dbReference type="NCBI Taxonomy" id="679901"/>
    <lineage>
        <taxon>Archaea</taxon>
        <taxon>Methanobacteriati</taxon>
        <taxon>Methanobacteriota</taxon>
        <taxon>Stenosarchaea group</taxon>
        <taxon>Methanomicrobia</taxon>
        <taxon>Methanosarcinales</taxon>
        <taxon>Methanosarcinaceae</taxon>
        <taxon>Methanosalsum</taxon>
    </lineage>
</organism>
<dbReference type="GeneID" id="10822475"/>
<dbReference type="NCBIfam" id="TIGR03260">
    <property type="entry name" value="met_CoM_red_D"/>
    <property type="match status" value="1"/>
</dbReference>
<dbReference type="KEGG" id="mzh:Mzhil_0854"/>
<protein>
    <submittedName>
        <fullName evidence="2">Methyl-coenzyme M reductase operon protein D</fullName>
    </submittedName>
</protein>
<reference evidence="2" key="1">
    <citation type="submission" date="2010-07" db="EMBL/GenBank/DDBJ databases">
        <title>The complete genome of Methanosalsum zhilinae DSM 4017.</title>
        <authorList>
            <consortium name="US DOE Joint Genome Institute (JGI-PGF)"/>
            <person name="Lucas S."/>
            <person name="Copeland A."/>
            <person name="Lapidus A."/>
            <person name="Glavina del Rio T."/>
            <person name="Dalin E."/>
            <person name="Tice H."/>
            <person name="Bruce D."/>
            <person name="Goodwin L."/>
            <person name="Pitluck S."/>
            <person name="Kyrpides N."/>
            <person name="Mavromatis K."/>
            <person name="Ovchinnikova G."/>
            <person name="Daligault H."/>
            <person name="Detter J.C."/>
            <person name="Han C."/>
            <person name="Tapia R."/>
            <person name="Larimer F."/>
            <person name="Land M."/>
            <person name="Hauser L."/>
            <person name="Markowitz V."/>
            <person name="Cheng J.-F."/>
            <person name="Hugenholtz P."/>
            <person name="Woyke T."/>
            <person name="Wu D."/>
            <person name="Spring S."/>
            <person name="Schueler E."/>
            <person name="Brambilla E."/>
            <person name="Klenk H.-P."/>
            <person name="Eisen J.A."/>
        </authorList>
    </citation>
    <scope>NUCLEOTIDE SEQUENCE</scope>
    <source>
        <strain evidence="2">DSM 4017</strain>
    </source>
</reference>
<dbReference type="Proteomes" id="UP000006622">
    <property type="component" value="Chromosome"/>
</dbReference>
<name>F7XL11_METZD</name>
<dbReference type="Pfam" id="PF02505">
    <property type="entry name" value="MCR_D"/>
    <property type="match status" value="1"/>
</dbReference>
<keyword evidence="1" id="KW-0484">Methanogenesis</keyword>
<keyword evidence="3" id="KW-1185">Reference proteome</keyword>
<evidence type="ECO:0000256" key="1">
    <source>
        <dbReference type="ARBA" id="ARBA00022994"/>
    </source>
</evidence>
<dbReference type="HOGENOM" id="CLU_118415_0_0_2"/>
<dbReference type="PIRSF" id="PIRSF005636">
    <property type="entry name" value="McrD"/>
    <property type="match status" value="1"/>
</dbReference>
<proteinExistence type="predicted"/>
<dbReference type="OrthoDB" id="109281at2157"/>
<accession>F7XL11</accession>
<dbReference type="AlphaFoldDB" id="F7XL11"/>
<dbReference type="InterPro" id="IPR003901">
    <property type="entry name" value="Me_CoM_Rdtase_D"/>
</dbReference>
<dbReference type="EMBL" id="CP002101">
    <property type="protein sequence ID" value="AEH60716.1"/>
    <property type="molecule type" value="Genomic_DNA"/>
</dbReference>
<dbReference type="RefSeq" id="WP_013898155.1">
    <property type="nucleotide sequence ID" value="NC_015676.1"/>
</dbReference>
<sequence>MVSASDKEEPVQVEIFPKRLLGPEKAQKLLNELSNIDGILRAVIQGPRLPLKVPYGPATGEDVHHPDRKVVQIANTTFELSIMVGRIRLELANTDVKEKVRQVCEKMIPFGFEFREGTFIAKRSTVTDYAKRGPDADPTLRGLFDPKAKIDEQVCILKRDEDDENNE</sequence>
<gene>
    <name evidence="2" type="ordered locus">Mzhil_0854</name>
</gene>
<evidence type="ECO:0000313" key="3">
    <source>
        <dbReference type="Proteomes" id="UP000006622"/>
    </source>
</evidence>
<dbReference type="GO" id="GO:0015948">
    <property type="term" value="P:methanogenesis"/>
    <property type="evidence" value="ECO:0007669"/>
    <property type="project" value="UniProtKB-KW"/>
</dbReference>
<evidence type="ECO:0000313" key="2">
    <source>
        <dbReference type="EMBL" id="AEH60716.1"/>
    </source>
</evidence>
<dbReference type="STRING" id="679901.Mzhil_0854"/>